<evidence type="ECO:0000256" key="2">
    <source>
        <dbReference type="ARBA" id="ARBA00022448"/>
    </source>
</evidence>
<dbReference type="InterPro" id="IPR025574">
    <property type="entry name" value="Nucleoporin_FG_rpt"/>
</dbReference>
<dbReference type="Proteomes" id="UP000818624">
    <property type="component" value="Chromosome 1"/>
</dbReference>
<reference evidence="9 10" key="1">
    <citation type="journal article" date="2020" name="Elife">
        <title>Loss of centromere function drives karyotype evolution in closely related Malassezia species.</title>
        <authorList>
            <person name="Sankaranarayanan S.R."/>
            <person name="Ianiri G."/>
            <person name="Coelho M.A."/>
            <person name="Reza M.H."/>
            <person name="Thimmappa B.C."/>
            <person name="Ganguly P."/>
            <person name="Vadnala R.N."/>
            <person name="Sun S."/>
            <person name="Siddharthan R."/>
            <person name="Tellgren-Roth C."/>
            <person name="Dawson T.L."/>
            <person name="Heitman J."/>
            <person name="Sanyal K."/>
        </authorList>
    </citation>
    <scope>NUCLEOTIDE SEQUENCE [LARGE SCALE GENOMIC DNA]</scope>
    <source>
        <strain evidence="9">CBS14141</strain>
    </source>
</reference>
<keyword evidence="6" id="KW-0906">Nuclear pore complex</keyword>
<dbReference type="Gene3D" id="6.10.140.1350">
    <property type="match status" value="1"/>
</dbReference>
<organism evidence="9 10">
    <name type="scientific">Malassezia furfur</name>
    <name type="common">Pityriasis versicolor infection agent</name>
    <name type="synonym">Pityrosporum furfur</name>
    <dbReference type="NCBI Taxonomy" id="55194"/>
    <lineage>
        <taxon>Eukaryota</taxon>
        <taxon>Fungi</taxon>
        <taxon>Dikarya</taxon>
        <taxon>Basidiomycota</taxon>
        <taxon>Ustilaginomycotina</taxon>
        <taxon>Malasseziomycetes</taxon>
        <taxon>Malasseziales</taxon>
        <taxon>Malasseziaceae</taxon>
        <taxon>Malassezia</taxon>
    </lineage>
</organism>
<keyword evidence="5" id="KW-0811">Translocation</keyword>
<feature type="compositionally biased region" description="Polar residues" evidence="8">
    <location>
        <begin position="19"/>
        <end position="41"/>
    </location>
</feature>
<evidence type="ECO:0000256" key="5">
    <source>
        <dbReference type="ARBA" id="ARBA00023010"/>
    </source>
</evidence>
<keyword evidence="4" id="KW-0653">Protein transport</keyword>
<dbReference type="Pfam" id="PF13634">
    <property type="entry name" value="Nucleoporin_FG"/>
    <property type="match status" value="3"/>
</dbReference>
<evidence type="ECO:0000256" key="7">
    <source>
        <dbReference type="ARBA" id="ARBA00023242"/>
    </source>
</evidence>
<name>A0ABY8EHY4_MALFU</name>
<feature type="compositionally biased region" description="Polar residues" evidence="8">
    <location>
        <begin position="258"/>
        <end position="292"/>
    </location>
</feature>
<keyword evidence="7" id="KW-0539">Nucleus</keyword>
<evidence type="ECO:0000313" key="9">
    <source>
        <dbReference type="EMBL" id="WFD45436.1"/>
    </source>
</evidence>
<protein>
    <submittedName>
        <fullName evidence="9">Glutathionyl-hydroquinone reductase</fullName>
        <ecNumber evidence="9">1.8.5.7</ecNumber>
    </submittedName>
</protein>
<dbReference type="InterPro" id="IPR024882">
    <property type="entry name" value="NUP58/p45/49"/>
</dbReference>
<feature type="region of interest" description="Disordered" evidence="8">
    <location>
        <begin position="1"/>
        <end position="298"/>
    </location>
</feature>
<comment type="subcellular location">
    <subcellularLocation>
        <location evidence="1">Nucleus</location>
        <location evidence="1">Nuclear pore complex</location>
    </subcellularLocation>
</comment>
<dbReference type="PANTHER" id="PTHR13437">
    <property type="entry name" value="NUCLEOPORIN P58/P45 NUCLEOPORIN-LIKE PROTEIN 1"/>
    <property type="match status" value="1"/>
</dbReference>
<keyword evidence="3" id="KW-0509">mRNA transport</keyword>
<keyword evidence="10" id="KW-1185">Reference proteome</keyword>
<feature type="compositionally biased region" description="Low complexity" evidence="8">
    <location>
        <begin position="1"/>
        <end position="18"/>
    </location>
</feature>
<evidence type="ECO:0000256" key="8">
    <source>
        <dbReference type="SAM" id="MobiDB-lite"/>
    </source>
</evidence>
<proteinExistence type="predicted"/>
<keyword evidence="9" id="KW-0560">Oxidoreductase</keyword>
<dbReference type="PANTHER" id="PTHR13437:SF2">
    <property type="entry name" value="NUCLEOPORIN P58_P45"/>
    <property type="match status" value="1"/>
</dbReference>
<evidence type="ECO:0000256" key="3">
    <source>
        <dbReference type="ARBA" id="ARBA00022816"/>
    </source>
</evidence>
<feature type="compositionally biased region" description="Polar residues" evidence="8">
    <location>
        <begin position="54"/>
        <end position="86"/>
    </location>
</feature>
<evidence type="ECO:0000256" key="6">
    <source>
        <dbReference type="ARBA" id="ARBA00023132"/>
    </source>
</evidence>
<evidence type="ECO:0000256" key="1">
    <source>
        <dbReference type="ARBA" id="ARBA00004567"/>
    </source>
</evidence>
<dbReference type="EC" id="1.8.5.7" evidence="9"/>
<dbReference type="EMBL" id="CP046234">
    <property type="protein sequence ID" value="WFD45436.1"/>
    <property type="molecule type" value="Genomic_DNA"/>
</dbReference>
<keyword evidence="2" id="KW-0813">Transport</keyword>
<evidence type="ECO:0000313" key="10">
    <source>
        <dbReference type="Proteomes" id="UP000818624"/>
    </source>
</evidence>
<gene>
    <name evidence="9" type="primary">NUP49</name>
    <name evidence="9" type="ORF">GLX27_000056</name>
</gene>
<accession>A0ABY8EHY4</accession>
<sequence>MSLFGSSSANPAGGSNLSRSVSFGGQENKPTFSFGSTQPAQGNAAGAKPALFGASSTQPSQSTGGLFGAQSNQQPAQGTGLFGQNTQQGQSGGMFGQQNNPQQGQTGGGLFGAQNNTQPGQSGGLFGAQSNQQQGQSGGLFGAQSNQQQGQTGGLFGTQNNQQGQSGGLFGTQNNQQGQSGGLFGTQNNQQGQTGGLFGAQNNAQQGQSGGLFGAQNNQQGQSGGLFGAQNNQQGQSGGLFGTQNNAQQGQSGGLFGASQSKPSLFGQPSTGTSAPSGGLFGQSTSNTQPGAGTSGGLFGAKPAGGLFGASTGGMGAPGGASGGLFGASTTAQPTQPTQGFMQFPYYQRERFNELPDAQRALLEEMDKVIQTQTQIKNELRARDQTSEPRRLPAEVHELKSLQESIAASLESDVKRLQTINARVERDRIDQLQLHHVAEHAKSKLSDGSSFVDWLRSFYERAADEDVARIHRYRVTMEQIERHLLSLDQREQFAPRVIAEIIYDQNASFMGFAEQIATLHAEIETLKKDYVKWYQARYQSVRDPFAPGVSVAEGA</sequence>
<dbReference type="GO" id="GO:0016491">
    <property type="term" value="F:oxidoreductase activity"/>
    <property type="evidence" value="ECO:0007669"/>
    <property type="project" value="UniProtKB-KW"/>
</dbReference>
<evidence type="ECO:0000256" key="4">
    <source>
        <dbReference type="ARBA" id="ARBA00022927"/>
    </source>
</evidence>